<dbReference type="EMBL" id="LGHJ01000015">
    <property type="protein sequence ID" value="KPL75286.1"/>
    <property type="molecule type" value="Genomic_DNA"/>
</dbReference>
<keyword evidence="3" id="KW-0732">Signal</keyword>
<evidence type="ECO:0000256" key="1">
    <source>
        <dbReference type="ARBA" id="ARBA00004613"/>
    </source>
</evidence>
<dbReference type="AlphaFoldDB" id="A0A0P6X5J0"/>
<dbReference type="InterPro" id="IPR055372">
    <property type="entry name" value="CBM96"/>
</dbReference>
<evidence type="ECO:0000259" key="4">
    <source>
        <dbReference type="Pfam" id="PF24517"/>
    </source>
</evidence>
<protein>
    <recommendedName>
        <fullName evidence="4">Carbohydrate-binding module family 96 domain-containing protein</fullName>
    </recommendedName>
</protein>
<keyword evidence="2" id="KW-0964">Secreted</keyword>
<reference evidence="5 6" key="1">
    <citation type="submission" date="2015-07" db="EMBL/GenBank/DDBJ databases">
        <title>Draft genome of Bellilinea caldifistulae DSM 17877.</title>
        <authorList>
            <person name="Hemp J."/>
            <person name="Ward L.M."/>
            <person name="Pace L.A."/>
            <person name="Fischer W.W."/>
        </authorList>
    </citation>
    <scope>NUCLEOTIDE SEQUENCE [LARGE SCALE GENOMIC DNA]</scope>
    <source>
        <strain evidence="5 6">GOMI-1</strain>
    </source>
</reference>
<name>A0A0P6X5J0_9CHLR</name>
<evidence type="ECO:0000256" key="2">
    <source>
        <dbReference type="ARBA" id="ARBA00022525"/>
    </source>
</evidence>
<dbReference type="NCBIfam" id="NF033679">
    <property type="entry name" value="DNRLRE_dom"/>
    <property type="match status" value="1"/>
</dbReference>
<comment type="subcellular location">
    <subcellularLocation>
        <location evidence="1">Secreted</location>
    </subcellularLocation>
</comment>
<dbReference type="SUPFAM" id="SSF49344">
    <property type="entry name" value="CBD9-like"/>
    <property type="match status" value="1"/>
</dbReference>
<dbReference type="Pfam" id="PF24517">
    <property type="entry name" value="CBM96"/>
    <property type="match status" value="1"/>
</dbReference>
<dbReference type="STRING" id="360411.AC812_09990"/>
<sequence length="474" mass="52993">MGGLFSPRPVYGVEDGGETLYLPIVFRNYDPYAHFRTVNAPYTTRFVESAILWFGRVGPAENYTDVRVRYTDSELVVDFGVFDRRIWYNSSPSSGALEYWDAATLLLNTAVNAPERPGGQSYRFVAQFKGLGNGETLPLPYKAVYRGTGSGWQSQNISFSVETGWRGDALNDDGDDRGWRITFRIPYASLGLSRPAEGSRWRMALISHDRDSRAGPPGTSFIWPEAAERDEPATWGVLRFGLPSYAPPSVRNLTSLLIREGENGAVVPDAAVGGTISNQCPGDDYHIWNVWGNRNYANENSALIQNQADIADWPCFSKYYLTFPLDRLPPGKVIRSARLVLHHWGGSGKICSDPDQNPDPDCARSSYIQILTVVNSWQEDTITWNNAPPAFENVAMLQVPPYNIDQPGQSWPGARREWDVSYALAKAYDQRVGWISFAVYSADSAYHSGKYFSASETEDWNKIGRPTLIIEYGD</sequence>
<dbReference type="Proteomes" id="UP000050514">
    <property type="component" value="Unassembled WGS sequence"/>
</dbReference>
<accession>A0A0P6X5J0</accession>
<feature type="domain" description="Carbohydrate-binding module family 96" evidence="4">
    <location>
        <begin position="282"/>
        <end position="458"/>
    </location>
</feature>
<keyword evidence="6" id="KW-1185">Reference proteome</keyword>
<evidence type="ECO:0000313" key="5">
    <source>
        <dbReference type="EMBL" id="KPL75286.1"/>
    </source>
</evidence>
<gene>
    <name evidence="5" type="ORF">AC812_09990</name>
</gene>
<dbReference type="Gene3D" id="2.60.40.1190">
    <property type="match status" value="1"/>
</dbReference>
<comment type="caution">
    <text evidence="5">The sequence shown here is derived from an EMBL/GenBank/DDBJ whole genome shotgun (WGS) entry which is preliminary data.</text>
</comment>
<evidence type="ECO:0000256" key="3">
    <source>
        <dbReference type="ARBA" id="ARBA00022729"/>
    </source>
</evidence>
<evidence type="ECO:0000313" key="6">
    <source>
        <dbReference type="Proteomes" id="UP000050514"/>
    </source>
</evidence>
<dbReference type="GO" id="GO:0005576">
    <property type="term" value="C:extracellular region"/>
    <property type="evidence" value="ECO:0007669"/>
    <property type="project" value="UniProtKB-SubCell"/>
</dbReference>
<proteinExistence type="predicted"/>
<dbReference type="PATRIC" id="fig|360411.5.peg.433"/>
<organism evidence="5 6">
    <name type="scientific">Bellilinea caldifistulae</name>
    <dbReference type="NCBI Taxonomy" id="360411"/>
    <lineage>
        <taxon>Bacteria</taxon>
        <taxon>Bacillati</taxon>
        <taxon>Chloroflexota</taxon>
        <taxon>Anaerolineae</taxon>
        <taxon>Anaerolineales</taxon>
        <taxon>Anaerolineaceae</taxon>
        <taxon>Bellilinea</taxon>
    </lineage>
</organism>